<reference evidence="10 11" key="1">
    <citation type="submission" date="2023-11" db="EMBL/GenBank/DDBJ databases">
        <title>MicrobeMod: A computational toolkit for identifying prokaryotic methylation and restriction-modification with nanopore sequencing.</title>
        <authorList>
            <person name="Crits-Christoph A."/>
            <person name="Kang S.C."/>
            <person name="Lee H."/>
            <person name="Ostrov N."/>
        </authorList>
    </citation>
    <scope>NUCLEOTIDE SEQUENCE [LARGE SCALE GENOMIC DNA]</scope>
    <source>
        <strain evidence="10 11">ATCC BAA-805</strain>
    </source>
</reference>
<accession>A0ABZ0YK61</accession>
<feature type="transmembrane region" description="Helical" evidence="7">
    <location>
        <begin position="27"/>
        <end position="47"/>
    </location>
</feature>
<feature type="transmembrane region" description="Helical" evidence="7">
    <location>
        <begin position="53"/>
        <end position="73"/>
    </location>
</feature>
<feature type="domain" description="ABC transporter" evidence="8">
    <location>
        <begin position="359"/>
        <end position="583"/>
    </location>
</feature>
<dbReference type="PANTHER" id="PTHR24221">
    <property type="entry name" value="ATP-BINDING CASSETTE SUB-FAMILY B"/>
    <property type="match status" value="1"/>
</dbReference>
<keyword evidence="3" id="KW-0547">Nucleotide-binding</keyword>
<feature type="transmembrane region" description="Helical" evidence="7">
    <location>
        <begin position="260"/>
        <end position="283"/>
    </location>
</feature>
<dbReference type="Gene3D" id="3.40.50.300">
    <property type="entry name" value="P-loop containing nucleotide triphosphate hydrolases"/>
    <property type="match status" value="1"/>
</dbReference>
<evidence type="ECO:0000256" key="6">
    <source>
        <dbReference type="ARBA" id="ARBA00023136"/>
    </source>
</evidence>
<evidence type="ECO:0000256" key="2">
    <source>
        <dbReference type="ARBA" id="ARBA00022692"/>
    </source>
</evidence>
<evidence type="ECO:0000313" key="11">
    <source>
        <dbReference type="Proteomes" id="UP001324794"/>
    </source>
</evidence>
<dbReference type="NCBIfam" id="TIGR02868">
    <property type="entry name" value="CydC"/>
    <property type="match status" value="1"/>
</dbReference>
<evidence type="ECO:0000256" key="5">
    <source>
        <dbReference type="ARBA" id="ARBA00022989"/>
    </source>
</evidence>
<keyword evidence="4" id="KW-0067">ATP-binding</keyword>
<evidence type="ECO:0000256" key="1">
    <source>
        <dbReference type="ARBA" id="ARBA00004651"/>
    </source>
</evidence>
<organism evidence="10 11">
    <name type="scientific">Vreelandella neptunia</name>
    <dbReference type="NCBI Taxonomy" id="115551"/>
    <lineage>
        <taxon>Bacteria</taxon>
        <taxon>Pseudomonadati</taxon>
        <taxon>Pseudomonadota</taxon>
        <taxon>Gammaproteobacteria</taxon>
        <taxon>Oceanospirillales</taxon>
        <taxon>Halomonadaceae</taxon>
        <taxon>Vreelandella</taxon>
    </lineage>
</organism>
<feature type="transmembrane region" description="Helical" evidence="7">
    <location>
        <begin position="289"/>
        <end position="309"/>
    </location>
</feature>
<dbReference type="PANTHER" id="PTHR24221:SF654">
    <property type="entry name" value="ATP-BINDING CASSETTE SUB-FAMILY B MEMBER 6"/>
    <property type="match status" value="1"/>
</dbReference>
<proteinExistence type="predicted"/>
<dbReference type="PROSITE" id="PS50929">
    <property type="entry name" value="ABC_TM1F"/>
    <property type="match status" value="1"/>
</dbReference>
<dbReference type="SMART" id="SM00382">
    <property type="entry name" value="AAA"/>
    <property type="match status" value="1"/>
</dbReference>
<feature type="transmembrane region" description="Helical" evidence="7">
    <location>
        <begin position="183"/>
        <end position="202"/>
    </location>
</feature>
<keyword evidence="6 7" id="KW-0472">Membrane</keyword>
<dbReference type="InterPro" id="IPR011527">
    <property type="entry name" value="ABC1_TM_dom"/>
</dbReference>
<dbReference type="PROSITE" id="PS00211">
    <property type="entry name" value="ABC_TRANSPORTER_1"/>
    <property type="match status" value="1"/>
</dbReference>
<dbReference type="Proteomes" id="UP001324794">
    <property type="component" value="Chromosome"/>
</dbReference>
<dbReference type="InterPro" id="IPR027417">
    <property type="entry name" value="P-loop_NTPase"/>
</dbReference>
<evidence type="ECO:0000256" key="3">
    <source>
        <dbReference type="ARBA" id="ARBA00022741"/>
    </source>
</evidence>
<dbReference type="EMBL" id="CP140255">
    <property type="protein sequence ID" value="WQH11732.1"/>
    <property type="molecule type" value="Genomic_DNA"/>
</dbReference>
<dbReference type="InterPro" id="IPR039421">
    <property type="entry name" value="Type_1_exporter"/>
</dbReference>
<evidence type="ECO:0000259" key="9">
    <source>
        <dbReference type="PROSITE" id="PS50929"/>
    </source>
</evidence>
<dbReference type="SUPFAM" id="SSF90123">
    <property type="entry name" value="ABC transporter transmembrane region"/>
    <property type="match status" value="1"/>
</dbReference>
<dbReference type="RefSeq" id="WP_223288121.1">
    <property type="nucleotide sequence ID" value="NZ_CP140255.1"/>
</dbReference>
<evidence type="ECO:0000256" key="7">
    <source>
        <dbReference type="SAM" id="Phobius"/>
    </source>
</evidence>
<keyword evidence="2 7" id="KW-0812">Transmembrane</keyword>
<feature type="domain" description="ABC transmembrane type-1" evidence="9">
    <location>
        <begin position="31"/>
        <end position="325"/>
    </location>
</feature>
<dbReference type="InterPro" id="IPR017871">
    <property type="entry name" value="ABC_transporter-like_CS"/>
</dbReference>
<dbReference type="PROSITE" id="PS50893">
    <property type="entry name" value="ABC_TRANSPORTER_2"/>
    <property type="match status" value="1"/>
</dbReference>
<dbReference type="InterPro" id="IPR003439">
    <property type="entry name" value="ABC_transporter-like_ATP-bd"/>
</dbReference>
<name>A0ABZ0YK61_9GAMM</name>
<feature type="transmembrane region" description="Helical" evidence="7">
    <location>
        <begin position="157"/>
        <end position="177"/>
    </location>
</feature>
<dbReference type="InterPro" id="IPR036640">
    <property type="entry name" value="ABC1_TM_sf"/>
</dbReference>
<gene>
    <name evidence="10" type="primary">cydC</name>
    <name evidence="10" type="ORF">SR894_16440</name>
</gene>
<sequence length="583" mass="62987">MLRLNKTPSAEQPATIRLRDLMLLRRGGWSLAFLLGAATLLAVIGLLAISGWFITAAAVAGTMTATAFGFDYFRPAALIRLCAIVRTAGRYGERLASHDAALGLLKDLRCRFFVALGQKPLQVDSHSSLTSCHTTASTMHRLVTDIDQLDQVVLRALLPWGWAGLMAMVVMAGLYWLSDPLLWAAMPGLLVAWLGLPLLALWRGIGQARQSAEFAERRRMALIEPLPSITSLVLWGRWAEMAQRVKYCDAAYLAHQERQLLLASLTTALQQVALGMSIVGVLWQAEALLAASLLTVPMLLAAILAILALGEILAPLTASFLALGASLAARDRLNALTETAPKTQTATQGSQTTPLTWQLNISQLTARLPGALVGPQRISLALTSGEILCLHGPSGCGKSTLLQVLAGELLPQSGECWLNGYPIEQWSMNNTVGYLPQQWDLFDMSLAENLRLGDRNASDRKLWSVLDDLALGSWARGLPLGLETPLGEYGAAVSGGQARRIALGRVLLAQRPILLLDEPLAGLDAVTRRHVVTSLVRRVQHGILVISSHVPLELPESQVRTLYMQEDGRLQSLPPVPACLGAL</sequence>
<evidence type="ECO:0000259" key="8">
    <source>
        <dbReference type="PROSITE" id="PS50893"/>
    </source>
</evidence>
<dbReference type="InterPro" id="IPR003593">
    <property type="entry name" value="AAA+_ATPase"/>
</dbReference>
<dbReference type="SUPFAM" id="SSF52540">
    <property type="entry name" value="P-loop containing nucleoside triphosphate hydrolases"/>
    <property type="match status" value="1"/>
</dbReference>
<keyword evidence="11" id="KW-1185">Reference proteome</keyword>
<protein>
    <submittedName>
        <fullName evidence="10">Thiol reductant ABC exporter subunit CydC</fullName>
    </submittedName>
</protein>
<dbReference type="Gene3D" id="1.20.1560.10">
    <property type="entry name" value="ABC transporter type 1, transmembrane domain"/>
    <property type="match status" value="1"/>
</dbReference>
<evidence type="ECO:0000313" key="10">
    <source>
        <dbReference type="EMBL" id="WQH11732.1"/>
    </source>
</evidence>
<dbReference type="InterPro" id="IPR014223">
    <property type="entry name" value="ABC_CydC/D"/>
</dbReference>
<dbReference type="Pfam" id="PF00005">
    <property type="entry name" value="ABC_tran"/>
    <property type="match status" value="1"/>
</dbReference>
<evidence type="ECO:0000256" key="4">
    <source>
        <dbReference type="ARBA" id="ARBA00022840"/>
    </source>
</evidence>
<comment type="subcellular location">
    <subcellularLocation>
        <location evidence="1">Cell membrane</location>
        <topology evidence="1">Multi-pass membrane protein</topology>
    </subcellularLocation>
</comment>
<keyword evidence="5 7" id="KW-1133">Transmembrane helix</keyword>